<evidence type="ECO:0000313" key="1">
    <source>
        <dbReference type="EMBL" id="KAA1246650.1"/>
    </source>
</evidence>
<dbReference type="AlphaFoldDB" id="A0A5B1BGM2"/>
<dbReference type="OrthoDB" id="4730291at2"/>
<evidence type="ECO:0000313" key="2">
    <source>
        <dbReference type="Proteomes" id="UP000324701"/>
    </source>
</evidence>
<accession>A0A5B1BGM2</accession>
<dbReference type="EMBL" id="VTZN01000217">
    <property type="protein sequence ID" value="KAA1246650.1"/>
    <property type="molecule type" value="Genomic_DNA"/>
</dbReference>
<dbReference type="Proteomes" id="UP000324701">
    <property type="component" value="Unassembled WGS sequence"/>
</dbReference>
<protein>
    <submittedName>
        <fullName evidence="1">Uncharacterized protein</fullName>
    </submittedName>
</protein>
<dbReference type="RefSeq" id="WP_149656131.1">
    <property type="nucleotide sequence ID" value="NZ_VTZN01000217.1"/>
</dbReference>
<comment type="caution">
    <text evidence="1">The sequence shown here is derived from an EMBL/GenBank/DDBJ whole genome shotgun (WGS) entry which is preliminary data.</text>
</comment>
<gene>
    <name evidence="1" type="ORF">F0Q45_23150</name>
</gene>
<sequence>MTGVGELVRRVNGAWMMRPQRCARGHTLTPGQVLVGSVACSCGRHITWQCACGATSYGPALGENCDLLTGPKRVRDW</sequence>
<organism evidence="1 2">
    <name type="scientific">Mycobacterium simiae</name>
    <name type="common">Mycobacterium habana</name>
    <dbReference type="NCBI Taxonomy" id="1784"/>
    <lineage>
        <taxon>Bacteria</taxon>
        <taxon>Bacillati</taxon>
        <taxon>Actinomycetota</taxon>
        <taxon>Actinomycetes</taxon>
        <taxon>Mycobacteriales</taxon>
        <taxon>Mycobacteriaceae</taxon>
        <taxon>Mycobacterium</taxon>
        <taxon>Mycobacterium simiae complex</taxon>
    </lineage>
</organism>
<proteinExistence type="predicted"/>
<reference evidence="1 2" key="1">
    <citation type="submission" date="2019-09" db="EMBL/GenBank/DDBJ databases">
        <title>Report of infection by Mycobacterium simiae a patient suffering from pulmonary tuberculosis.</title>
        <authorList>
            <person name="Mohanty P.S."/>
            <person name="Bansal A.K."/>
            <person name="Singh H."/>
            <person name="Sharma S."/>
            <person name="Patil S.A."/>
            <person name="Upadhaya P."/>
            <person name="Singh P.K."/>
            <person name="Kumar D."/>
            <person name="Kumar S."/>
            <person name="Singh R.K."/>
            <person name="Chaudhary B."/>
        </authorList>
    </citation>
    <scope>NUCLEOTIDE SEQUENCE [LARGE SCALE GENOMIC DNA]</scope>
    <source>
        <strain evidence="1 2">JAL-560-SIM</strain>
    </source>
</reference>
<keyword evidence="2" id="KW-1185">Reference proteome</keyword>
<name>A0A5B1BGM2_MYCSI</name>